<dbReference type="Proteomes" id="UP001517367">
    <property type="component" value="Unassembled WGS sequence"/>
</dbReference>
<dbReference type="RefSeq" id="WP_138727768.1">
    <property type="nucleotide sequence ID" value="NZ_SRMP02000001.1"/>
</dbReference>
<organism evidence="1 2">
    <name type="scientific">Pedobacter helvus</name>
    <dbReference type="NCBI Taxonomy" id="2563444"/>
    <lineage>
        <taxon>Bacteria</taxon>
        <taxon>Pseudomonadati</taxon>
        <taxon>Bacteroidota</taxon>
        <taxon>Sphingobacteriia</taxon>
        <taxon>Sphingobacteriales</taxon>
        <taxon>Sphingobacteriaceae</taxon>
        <taxon>Pedobacter</taxon>
    </lineage>
</organism>
<dbReference type="EMBL" id="SRMP02000001">
    <property type="protein sequence ID" value="MFN0290180.1"/>
    <property type="molecule type" value="Genomic_DNA"/>
</dbReference>
<sequence length="81" mass="9422">MSTTPINFYIIAEIDQLETRLKVTQLETTDGVPYYSCHDKETEITQLRNETYGKWEQLWGKLDSKTIQDIGSKIEEKITPP</sequence>
<evidence type="ECO:0000313" key="1">
    <source>
        <dbReference type="EMBL" id="MFN0290180.1"/>
    </source>
</evidence>
<evidence type="ECO:0000313" key="2">
    <source>
        <dbReference type="Proteomes" id="UP001517367"/>
    </source>
</evidence>
<protein>
    <submittedName>
        <fullName evidence="1">Uncharacterized protein</fullName>
    </submittedName>
</protein>
<reference evidence="1 2" key="1">
    <citation type="submission" date="2024-12" db="EMBL/GenBank/DDBJ databases">
        <authorList>
            <person name="Hu S."/>
        </authorList>
    </citation>
    <scope>NUCLEOTIDE SEQUENCE [LARGE SCALE GENOMIC DNA]</scope>
    <source>
        <strain evidence="1 2">P-25</strain>
    </source>
</reference>
<keyword evidence="2" id="KW-1185">Reference proteome</keyword>
<comment type="caution">
    <text evidence="1">The sequence shown here is derived from an EMBL/GenBank/DDBJ whole genome shotgun (WGS) entry which is preliminary data.</text>
</comment>
<accession>A0ABW9JCY4</accession>
<gene>
    <name evidence="1" type="ORF">E5L68_002195</name>
</gene>
<name>A0ABW9JCY4_9SPHI</name>
<proteinExistence type="predicted"/>